<gene>
    <name evidence="1" type="ORF">HH213_21245</name>
</gene>
<proteinExistence type="predicted"/>
<dbReference type="RefSeq" id="WP_169113550.1">
    <property type="nucleotide sequence ID" value="NZ_CP051684.1"/>
</dbReference>
<keyword evidence="2" id="KW-1185">Reference proteome</keyword>
<evidence type="ECO:0000313" key="2">
    <source>
        <dbReference type="Proteomes" id="UP000503117"/>
    </source>
</evidence>
<dbReference type="Proteomes" id="UP000503117">
    <property type="component" value="Chromosome"/>
</dbReference>
<dbReference type="EMBL" id="CP051684">
    <property type="protein sequence ID" value="QJD92398.1"/>
    <property type="molecule type" value="Genomic_DNA"/>
</dbReference>
<name>A0ABX6MDK4_9BURK</name>
<organism evidence="1 2">
    <name type="scientific">Duganella dendranthematis</name>
    <dbReference type="NCBI Taxonomy" id="2728021"/>
    <lineage>
        <taxon>Bacteria</taxon>
        <taxon>Pseudomonadati</taxon>
        <taxon>Pseudomonadota</taxon>
        <taxon>Betaproteobacteria</taxon>
        <taxon>Burkholderiales</taxon>
        <taxon>Oxalobacteraceae</taxon>
        <taxon>Telluria group</taxon>
        <taxon>Duganella</taxon>
    </lineage>
</organism>
<reference evidence="1 2" key="1">
    <citation type="submission" date="2020-04" db="EMBL/GenBank/DDBJ databases">
        <title>Genome sequencing of novel species.</title>
        <authorList>
            <person name="Heo J."/>
            <person name="Kim S.-J."/>
            <person name="Kim J.-S."/>
            <person name="Hong S.-B."/>
            <person name="Kwon S.-W."/>
        </authorList>
    </citation>
    <scope>NUCLEOTIDE SEQUENCE [LARGE SCALE GENOMIC DNA]</scope>
    <source>
        <strain evidence="1 2">AF9R3</strain>
    </source>
</reference>
<dbReference type="NCBIfam" id="NF033857">
    <property type="entry name" value="BPSL0067_fam"/>
    <property type="match status" value="1"/>
</dbReference>
<dbReference type="InterPro" id="IPR047746">
    <property type="entry name" value="Dae2/Tae2-like"/>
</dbReference>
<accession>A0ABX6MDK4</accession>
<sequence length="135" mass="15074">MIKTFIYYARLNMSFVYKEVRSLEGRDKVGNAECVTLIKAYTKAGWTGGWRQGASVMGNRALPQGTAIANFVDGKWPGKAHGNHSAFYMGQVSDGIYILDQWPGKPKIGKRFVRRQGRDARGNSSILQTTPMHFS</sequence>
<protein>
    <submittedName>
        <fullName evidence="1">BPSL0067 family protein</fullName>
    </submittedName>
</protein>
<evidence type="ECO:0000313" key="1">
    <source>
        <dbReference type="EMBL" id="QJD92398.1"/>
    </source>
</evidence>